<evidence type="ECO:0000259" key="7">
    <source>
        <dbReference type="Pfam" id="PF07980"/>
    </source>
</evidence>
<keyword evidence="4" id="KW-0472">Membrane</keyword>
<gene>
    <name evidence="8" type="ORF">ACFSR1_14815</name>
</gene>
<evidence type="ECO:0000256" key="3">
    <source>
        <dbReference type="ARBA" id="ARBA00022729"/>
    </source>
</evidence>
<evidence type="ECO:0000313" key="8">
    <source>
        <dbReference type="EMBL" id="MFD2563950.1"/>
    </source>
</evidence>
<protein>
    <submittedName>
        <fullName evidence="8">RagB/SusD family nutrient uptake outer membrane protein</fullName>
    </submittedName>
</protein>
<comment type="caution">
    <text evidence="8">The sequence shown here is derived from an EMBL/GenBank/DDBJ whole genome shotgun (WGS) entry which is preliminary data.</text>
</comment>
<dbReference type="InterPro" id="IPR011990">
    <property type="entry name" value="TPR-like_helical_dom_sf"/>
</dbReference>
<feature type="domain" description="RagB/SusD" evidence="7">
    <location>
        <begin position="341"/>
        <end position="422"/>
    </location>
</feature>
<evidence type="ECO:0000256" key="6">
    <source>
        <dbReference type="SAM" id="SignalP"/>
    </source>
</evidence>
<dbReference type="Gene3D" id="1.25.40.390">
    <property type="match status" value="1"/>
</dbReference>
<dbReference type="EMBL" id="JBHULE010000019">
    <property type="protein sequence ID" value="MFD2563950.1"/>
    <property type="molecule type" value="Genomic_DNA"/>
</dbReference>
<dbReference type="Proteomes" id="UP001597319">
    <property type="component" value="Unassembled WGS sequence"/>
</dbReference>
<sequence>MKNIFKIATRYVIALFLFAFITTSCSIDEVVDPNGPSVGGVLTNASIAQLNELAVGVESTTRNGLGVEVTASGTMARELYLFDADPRNTGDLLGKEGITLDNNSFYSVSQWNGSYRCIKNANILIEAVSNTSSVTDSERNGYLGYAKTIIAYELIQILKSYGMARVDVADPNNLGPLLDIGEVLTFVRNLLDEANTDLGNSGSSFVFPLSSGFDGFNTPTTFAQFNRAILAVAAVYDGDGTAALTALNGSYFNLSGDLDLGPKHIFGLGGGDIANPVFRVASVSAAEPNNGDQIIVHDSWINEAEAGDTRVTTKTAVRPDPSVQDGLTGTHETRLYDSNISDIDIIRNEELILVYAEASILANNLQDAEDALNVIRNSASLLDYGGLQNADDLTTELLNQRRYSLWAENHRMFDLRRYGLSDTLPIDRAGDQIFNVLPIPLSENL</sequence>
<dbReference type="SUPFAM" id="SSF48452">
    <property type="entry name" value="TPR-like"/>
    <property type="match status" value="1"/>
</dbReference>
<evidence type="ECO:0000256" key="5">
    <source>
        <dbReference type="ARBA" id="ARBA00023237"/>
    </source>
</evidence>
<evidence type="ECO:0000256" key="1">
    <source>
        <dbReference type="ARBA" id="ARBA00004442"/>
    </source>
</evidence>
<keyword evidence="9" id="KW-1185">Reference proteome</keyword>
<dbReference type="Pfam" id="PF07980">
    <property type="entry name" value="SusD_RagB"/>
    <property type="match status" value="1"/>
</dbReference>
<dbReference type="RefSeq" id="WP_378293797.1">
    <property type="nucleotide sequence ID" value="NZ_JBHULE010000019.1"/>
</dbReference>
<proteinExistence type="inferred from homology"/>
<dbReference type="PROSITE" id="PS51257">
    <property type="entry name" value="PROKAR_LIPOPROTEIN"/>
    <property type="match status" value="1"/>
</dbReference>
<feature type="chain" id="PRO_5047305927" evidence="6">
    <location>
        <begin position="27"/>
        <end position="445"/>
    </location>
</feature>
<dbReference type="CDD" id="cd08977">
    <property type="entry name" value="SusD"/>
    <property type="match status" value="1"/>
</dbReference>
<organism evidence="8 9">
    <name type="scientific">Aquimarina rubra</name>
    <dbReference type="NCBI Taxonomy" id="1920033"/>
    <lineage>
        <taxon>Bacteria</taxon>
        <taxon>Pseudomonadati</taxon>
        <taxon>Bacteroidota</taxon>
        <taxon>Flavobacteriia</taxon>
        <taxon>Flavobacteriales</taxon>
        <taxon>Flavobacteriaceae</taxon>
        <taxon>Aquimarina</taxon>
    </lineage>
</organism>
<feature type="signal peptide" evidence="6">
    <location>
        <begin position="1"/>
        <end position="26"/>
    </location>
</feature>
<comment type="subcellular location">
    <subcellularLocation>
        <location evidence="1">Cell outer membrane</location>
    </subcellularLocation>
</comment>
<accession>A0ABW5LH80</accession>
<evidence type="ECO:0000256" key="4">
    <source>
        <dbReference type="ARBA" id="ARBA00023136"/>
    </source>
</evidence>
<reference evidence="9" key="1">
    <citation type="journal article" date="2019" name="Int. J. Syst. Evol. Microbiol.">
        <title>The Global Catalogue of Microorganisms (GCM) 10K type strain sequencing project: providing services to taxonomists for standard genome sequencing and annotation.</title>
        <authorList>
            <consortium name="The Broad Institute Genomics Platform"/>
            <consortium name="The Broad Institute Genome Sequencing Center for Infectious Disease"/>
            <person name="Wu L."/>
            <person name="Ma J."/>
        </authorList>
    </citation>
    <scope>NUCLEOTIDE SEQUENCE [LARGE SCALE GENOMIC DNA]</scope>
    <source>
        <strain evidence="9">KCTC 52274</strain>
    </source>
</reference>
<dbReference type="InterPro" id="IPR012944">
    <property type="entry name" value="SusD_RagB_dom"/>
</dbReference>
<keyword evidence="3 6" id="KW-0732">Signal</keyword>
<keyword evidence="5" id="KW-0998">Cell outer membrane</keyword>
<name>A0ABW5LH80_9FLAO</name>
<evidence type="ECO:0000256" key="2">
    <source>
        <dbReference type="ARBA" id="ARBA00006275"/>
    </source>
</evidence>
<evidence type="ECO:0000313" key="9">
    <source>
        <dbReference type="Proteomes" id="UP001597319"/>
    </source>
</evidence>
<comment type="similarity">
    <text evidence="2">Belongs to the SusD family.</text>
</comment>